<name>A0A6I6GJA0_9BACT</name>
<protein>
    <recommendedName>
        <fullName evidence="3">Peptidase S24/S26A/S26B/S26C domain-containing protein</fullName>
    </recommendedName>
</protein>
<dbReference type="InterPro" id="IPR036286">
    <property type="entry name" value="LexA/Signal_pep-like_sf"/>
</dbReference>
<evidence type="ECO:0000313" key="2">
    <source>
        <dbReference type="Proteomes" id="UP000426027"/>
    </source>
</evidence>
<accession>A0A6I6GJA0</accession>
<dbReference type="SUPFAM" id="SSF51306">
    <property type="entry name" value="LexA/Signal peptidase"/>
    <property type="match status" value="1"/>
</dbReference>
<gene>
    <name evidence="1" type="ORF">GLV81_10615</name>
</gene>
<dbReference type="KEGG" id="fls:GLV81_10615"/>
<dbReference type="Gene3D" id="2.10.109.10">
    <property type="entry name" value="Umud Fragment, subunit A"/>
    <property type="match status" value="1"/>
</dbReference>
<evidence type="ECO:0000313" key="1">
    <source>
        <dbReference type="EMBL" id="QGW28495.1"/>
    </source>
</evidence>
<dbReference type="EMBL" id="CP046566">
    <property type="protein sequence ID" value="QGW28495.1"/>
    <property type="molecule type" value="Genomic_DNA"/>
</dbReference>
<sequence>MVQEKIQARNLIGEMRQKDELFDNHHFMVHSSRLAAAGFLPGDELLIDRKALPVPGAILLLELDGKLLLRRLGQQQHAWQLLPLHSGLASFEWPFYQPLPLVGVVKKILRTVAA</sequence>
<proteinExistence type="predicted"/>
<keyword evidence="2" id="KW-1185">Reference proteome</keyword>
<dbReference type="AlphaFoldDB" id="A0A6I6GJA0"/>
<organism evidence="1 2">
    <name type="scientific">Phnomibacter ginsenosidimutans</name>
    <dbReference type="NCBI Taxonomy" id="2676868"/>
    <lineage>
        <taxon>Bacteria</taxon>
        <taxon>Pseudomonadati</taxon>
        <taxon>Bacteroidota</taxon>
        <taxon>Chitinophagia</taxon>
        <taxon>Chitinophagales</taxon>
        <taxon>Chitinophagaceae</taxon>
        <taxon>Phnomibacter</taxon>
    </lineage>
</organism>
<dbReference type="Proteomes" id="UP000426027">
    <property type="component" value="Chromosome"/>
</dbReference>
<reference evidence="1 2" key="1">
    <citation type="submission" date="2019-11" db="EMBL/GenBank/DDBJ databases">
        <authorList>
            <person name="Im W.T."/>
        </authorList>
    </citation>
    <scope>NUCLEOTIDE SEQUENCE [LARGE SCALE GENOMIC DNA]</scope>
    <source>
        <strain evidence="1 2">SB-02</strain>
    </source>
</reference>
<evidence type="ECO:0008006" key="3">
    <source>
        <dbReference type="Google" id="ProtNLM"/>
    </source>
</evidence>